<dbReference type="AlphaFoldDB" id="A0A3M7PH74"/>
<comment type="caution">
    <text evidence="1">The sequence shown here is derived from an EMBL/GenBank/DDBJ whole genome shotgun (WGS) entry which is preliminary data.</text>
</comment>
<evidence type="ECO:0000313" key="2">
    <source>
        <dbReference type="Proteomes" id="UP000276133"/>
    </source>
</evidence>
<reference evidence="1 2" key="1">
    <citation type="journal article" date="2018" name="Sci. Rep.">
        <title>Genomic signatures of local adaptation to the degree of environmental predictability in rotifers.</title>
        <authorList>
            <person name="Franch-Gras L."/>
            <person name="Hahn C."/>
            <person name="Garcia-Roger E.M."/>
            <person name="Carmona M.J."/>
            <person name="Serra M."/>
            <person name="Gomez A."/>
        </authorList>
    </citation>
    <scope>NUCLEOTIDE SEQUENCE [LARGE SCALE GENOMIC DNA]</scope>
    <source>
        <strain evidence="1">HYR1</strain>
    </source>
</reference>
<organism evidence="1 2">
    <name type="scientific">Brachionus plicatilis</name>
    <name type="common">Marine rotifer</name>
    <name type="synonym">Brachionus muelleri</name>
    <dbReference type="NCBI Taxonomy" id="10195"/>
    <lineage>
        <taxon>Eukaryota</taxon>
        <taxon>Metazoa</taxon>
        <taxon>Spiralia</taxon>
        <taxon>Gnathifera</taxon>
        <taxon>Rotifera</taxon>
        <taxon>Eurotatoria</taxon>
        <taxon>Monogononta</taxon>
        <taxon>Pseudotrocha</taxon>
        <taxon>Ploima</taxon>
        <taxon>Brachionidae</taxon>
        <taxon>Brachionus</taxon>
    </lineage>
</organism>
<proteinExistence type="predicted"/>
<accession>A0A3M7PH74</accession>
<sequence length="131" mass="15182">MAKGQICLIQNNRSAKYSAIFCILHAIKKTESTENVDIKNYVLKENASFLFIDLLGSFELRSYDNFFRKFRAKDSGPTVKICKSESVLSEYMAKNLSKSSLKIITIFDKNNHYFKWKSNTKIKEMVVYKKG</sequence>
<keyword evidence="2" id="KW-1185">Reference proteome</keyword>
<name>A0A3M7PH74_BRAPC</name>
<evidence type="ECO:0000313" key="1">
    <source>
        <dbReference type="EMBL" id="RMZ98471.1"/>
    </source>
</evidence>
<dbReference type="EMBL" id="REGN01010759">
    <property type="protein sequence ID" value="RMZ98471.1"/>
    <property type="molecule type" value="Genomic_DNA"/>
</dbReference>
<dbReference type="Proteomes" id="UP000276133">
    <property type="component" value="Unassembled WGS sequence"/>
</dbReference>
<gene>
    <name evidence="1" type="ORF">BpHYR1_012517</name>
</gene>
<protein>
    <submittedName>
        <fullName evidence="1">Uncharacterized protein</fullName>
    </submittedName>
</protein>